<dbReference type="GO" id="GO:0007169">
    <property type="term" value="P:cell surface receptor protein tyrosine kinase signaling pathway"/>
    <property type="evidence" value="ECO:0007669"/>
    <property type="project" value="TreeGrafter"/>
</dbReference>
<dbReference type="InterPro" id="IPR011009">
    <property type="entry name" value="Kinase-like_dom_sf"/>
</dbReference>
<dbReference type="InterPro" id="IPR000719">
    <property type="entry name" value="Prot_kinase_dom"/>
</dbReference>
<dbReference type="PANTHER" id="PTHR24416:SF611">
    <property type="entry name" value="TYROSINE-PROTEIN KINASE TRANSMEMBRANE RECEPTOR ROR"/>
    <property type="match status" value="1"/>
</dbReference>
<name>A0A9Q1BJC0_HOLLE</name>
<keyword evidence="3" id="KW-1185">Reference proteome</keyword>
<dbReference type="GO" id="GO:0005886">
    <property type="term" value="C:plasma membrane"/>
    <property type="evidence" value="ECO:0007669"/>
    <property type="project" value="TreeGrafter"/>
</dbReference>
<dbReference type="OrthoDB" id="4062651at2759"/>
<dbReference type="Gene3D" id="1.10.510.10">
    <property type="entry name" value="Transferase(Phosphotransferase) domain 1"/>
    <property type="match status" value="1"/>
</dbReference>
<protein>
    <submittedName>
        <fullName evidence="2">Fibroblast growth factor receptor 2</fullName>
    </submittedName>
</protein>
<dbReference type="SUPFAM" id="SSF56112">
    <property type="entry name" value="Protein kinase-like (PK-like)"/>
    <property type="match status" value="1"/>
</dbReference>
<keyword evidence="2" id="KW-0675">Receptor</keyword>
<evidence type="ECO:0000259" key="1">
    <source>
        <dbReference type="PROSITE" id="PS50011"/>
    </source>
</evidence>
<dbReference type="Proteomes" id="UP001152320">
    <property type="component" value="Chromosome 16"/>
</dbReference>
<dbReference type="PRINTS" id="PR00109">
    <property type="entry name" value="TYRKINASE"/>
</dbReference>
<dbReference type="PROSITE" id="PS50011">
    <property type="entry name" value="PROTEIN_KINASE_DOM"/>
    <property type="match status" value="1"/>
</dbReference>
<dbReference type="GO" id="GO:0043235">
    <property type="term" value="C:receptor complex"/>
    <property type="evidence" value="ECO:0007669"/>
    <property type="project" value="TreeGrafter"/>
</dbReference>
<evidence type="ECO:0000313" key="2">
    <source>
        <dbReference type="EMBL" id="KAJ8027589.1"/>
    </source>
</evidence>
<dbReference type="Pfam" id="PF07714">
    <property type="entry name" value="PK_Tyr_Ser-Thr"/>
    <property type="match status" value="1"/>
</dbReference>
<dbReference type="InterPro" id="IPR050122">
    <property type="entry name" value="RTK"/>
</dbReference>
<accession>A0A9Q1BJC0</accession>
<dbReference type="AlphaFoldDB" id="A0A9Q1BJC0"/>
<evidence type="ECO:0000313" key="3">
    <source>
        <dbReference type="Proteomes" id="UP001152320"/>
    </source>
</evidence>
<dbReference type="InterPro" id="IPR001245">
    <property type="entry name" value="Ser-Thr/Tyr_kinase_cat_dom"/>
</dbReference>
<organism evidence="2 3">
    <name type="scientific">Holothuria leucospilota</name>
    <name type="common">Black long sea cucumber</name>
    <name type="synonym">Mertensiothuria leucospilota</name>
    <dbReference type="NCBI Taxonomy" id="206669"/>
    <lineage>
        <taxon>Eukaryota</taxon>
        <taxon>Metazoa</taxon>
        <taxon>Echinodermata</taxon>
        <taxon>Eleutherozoa</taxon>
        <taxon>Echinozoa</taxon>
        <taxon>Holothuroidea</taxon>
        <taxon>Aspidochirotacea</taxon>
        <taxon>Aspidochirotida</taxon>
        <taxon>Holothuriidae</taxon>
        <taxon>Holothuria</taxon>
    </lineage>
</organism>
<dbReference type="GO" id="GO:0005524">
    <property type="term" value="F:ATP binding"/>
    <property type="evidence" value="ECO:0007669"/>
    <property type="project" value="InterPro"/>
</dbReference>
<sequence>MNTFSVPYYIYQDFVECGTLRDFLLRNYPSSGYAQLENFDHGSRSNSLQDLARFSFEIAGGMTFLIEKGFCHPVLSAQKILIDATGRCKLYDFWPEESAKLRLNKVFNKVNFSYAWLAPESIFFRQYSTESDVWSFAVVLWEIYSLGEYH</sequence>
<dbReference type="PANTHER" id="PTHR24416">
    <property type="entry name" value="TYROSINE-PROTEIN KINASE RECEPTOR"/>
    <property type="match status" value="1"/>
</dbReference>
<feature type="domain" description="Protein kinase" evidence="1">
    <location>
        <begin position="1"/>
        <end position="150"/>
    </location>
</feature>
<dbReference type="SMART" id="SM00219">
    <property type="entry name" value="TyrKc"/>
    <property type="match status" value="1"/>
</dbReference>
<gene>
    <name evidence="2" type="ORF">HOLleu_32771</name>
</gene>
<comment type="caution">
    <text evidence="2">The sequence shown here is derived from an EMBL/GenBank/DDBJ whole genome shotgun (WGS) entry which is preliminary data.</text>
</comment>
<reference evidence="2" key="1">
    <citation type="submission" date="2021-10" db="EMBL/GenBank/DDBJ databases">
        <title>Tropical sea cucumber genome reveals ecological adaptation and Cuvierian tubules defense mechanism.</title>
        <authorList>
            <person name="Chen T."/>
        </authorList>
    </citation>
    <scope>NUCLEOTIDE SEQUENCE</scope>
    <source>
        <strain evidence="2">Nanhai2018</strain>
        <tissue evidence="2">Muscle</tissue>
    </source>
</reference>
<dbReference type="EMBL" id="JAIZAY010000016">
    <property type="protein sequence ID" value="KAJ8027589.1"/>
    <property type="molecule type" value="Genomic_DNA"/>
</dbReference>
<dbReference type="GO" id="GO:0004714">
    <property type="term" value="F:transmembrane receptor protein tyrosine kinase activity"/>
    <property type="evidence" value="ECO:0007669"/>
    <property type="project" value="TreeGrafter"/>
</dbReference>
<dbReference type="InterPro" id="IPR020635">
    <property type="entry name" value="Tyr_kinase_cat_dom"/>
</dbReference>
<proteinExistence type="predicted"/>